<dbReference type="InterPro" id="IPR041492">
    <property type="entry name" value="HAD_2"/>
</dbReference>
<dbReference type="SUPFAM" id="SSF56784">
    <property type="entry name" value="HAD-like"/>
    <property type="match status" value="1"/>
</dbReference>
<gene>
    <name evidence="1" type="ORF">Lgee_0716</name>
</gene>
<dbReference type="PANTHER" id="PTHR43481">
    <property type="entry name" value="FRUCTOSE-1-PHOSPHATE PHOSPHATASE"/>
    <property type="match status" value="1"/>
</dbReference>
<dbReference type="NCBIfam" id="TIGR01509">
    <property type="entry name" value="HAD-SF-IA-v3"/>
    <property type="match status" value="1"/>
</dbReference>
<reference evidence="1 2" key="1">
    <citation type="submission" date="2015-11" db="EMBL/GenBank/DDBJ databases">
        <title>Genomic analysis of 38 Legionella species identifies large and diverse effector repertoires.</title>
        <authorList>
            <person name="Burstein D."/>
            <person name="Amaro F."/>
            <person name="Zusman T."/>
            <person name="Lifshitz Z."/>
            <person name="Cohen O."/>
            <person name="Gilbert J.A."/>
            <person name="Pupko T."/>
            <person name="Shuman H.A."/>
            <person name="Segal G."/>
        </authorList>
    </citation>
    <scope>NUCLEOTIDE SEQUENCE [LARGE SCALE GENOMIC DNA]</scope>
    <source>
        <strain evidence="1 2">ATCC 49504</strain>
    </source>
</reference>
<dbReference type="EMBL" id="LNYC01000020">
    <property type="protein sequence ID" value="KTD02387.1"/>
    <property type="molecule type" value="Genomic_DNA"/>
</dbReference>
<evidence type="ECO:0000313" key="2">
    <source>
        <dbReference type="Proteomes" id="UP000054785"/>
    </source>
</evidence>
<dbReference type="Gene3D" id="1.10.150.240">
    <property type="entry name" value="Putative phosphatase, domain 2"/>
    <property type="match status" value="1"/>
</dbReference>
<dbReference type="PATRIC" id="fig|45065.4.peg.761"/>
<proteinExistence type="predicted"/>
<protein>
    <submittedName>
        <fullName evidence="1">Beta-phosphoglucomutase</fullName>
    </submittedName>
</protein>
<dbReference type="Proteomes" id="UP000054785">
    <property type="component" value="Unassembled WGS sequence"/>
</dbReference>
<dbReference type="GO" id="GO:0050308">
    <property type="term" value="F:sugar-phosphatase activity"/>
    <property type="evidence" value="ECO:0007669"/>
    <property type="project" value="TreeGrafter"/>
</dbReference>
<keyword evidence="2" id="KW-1185">Reference proteome</keyword>
<dbReference type="SFLD" id="SFLDG01129">
    <property type="entry name" value="C1.5:_HAD__Beta-PGM__Phosphata"/>
    <property type="match status" value="1"/>
</dbReference>
<dbReference type="InterPro" id="IPR051806">
    <property type="entry name" value="HAD-like_SPP"/>
</dbReference>
<dbReference type="InterPro" id="IPR006439">
    <property type="entry name" value="HAD-SF_hydro_IA"/>
</dbReference>
<evidence type="ECO:0000313" key="1">
    <source>
        <dbReference type="EMBL" id="KTD02387.1"/>
    </source>
</evidence>
<dbReference type="STRING" id="45065.Lgee_0716"/>
<dbReference type="OrthoDB" id="9800058at2"/>
<dbReference type="InterPro" id="IPR023198">
    <property type="entry name" value="PGP-like_dom2"/>
</dbReference>
<organism evidence="1 2">
    <name type="scientific">Legionella geestiana</name>
    <dbReference type="NCBI Taxonomy" id="45065"/>
    <lineage>
        <taxon>Bacteria</taxon>
        <taxon>Pseudomonadati</taxon>
        <taxon>Pseudomonadota</taxon>
        <taxon>Gammaproteobacteria</taxon>
        <taxon>Legionellales</taxon>
        <taxon>Legionellaceae</taxon>
        <taxon>Legionella</taxon>
    </lineage>
</organism>
<dbReference type="Pfam" id="PF13419">
    <property type="entry name" value="HAD_2"/>
    <property type="match status" value="1"/>
</dbReference>
<dbReference type="InterPro" id="IPR023214">
    <property type="entry name" value="HAD_sf"/>
</dbReference>
<dbReference type="SFLD" id="SFLDS00003">
    <property type="entry name" value="Haloacid_Dehalogenase"/>
    <property type="match status" value="1"/>
</dbReference>
<dbReference type="SFLD" id="SFLDG01135">
    <property type="entry name" value="C1.5.6:_HAD__Beta-PGM__Phospha"/>
    <property type="match status" value="1"/>
</dbReference>
<dbReference type="InterPro" id="IPR036412">
    <property type="entry name" value="HAD-like_sf"/>
</dbReference>
<comment type="caution">
    <text evidence="1">The sequence shown here is derived from an EMBL/GenBank/DDBJ whole genome shotgun (WGS) entry which is preliminary data.</text>
</comment>
<dbReference type="Gene3D" id="3.40.50.1000">
    <property type="entry name" value="HAD superfamily/HAD-like"/>
    <property type="match status" value="1"/>
</dbReference>
<dbReference type="RefSeq" id="WP_035901790.1">
    <property type="nucleotide sequence ID" value="NZ_CAAAHN010000009.1"/>
</dbReference>
<accession>A0A0W0U2S8</accession>
<dbReference type="AlphaFoldDB" id="A0A0W0U2S8"/>
<name>A0A0W0U2S8_9GAMM</name>
<dbReference type="PRINTS" id="PR00413">
    <property type="entry name" value="HADHALOGNASE"/>
</dbReference>
<sequence>MNIRIENFNAIIFDFDGVILDSEHMHYEAYERAFKEMRIPLTYDIYRERYLGMPDIQLIPAILRDFNLETVTLSNILEVKRKLYLEIIENTADLLPIPGFSGFLQQVTLIRPVAICTSASRREITGALEKLKAYFSASVFKPIITADDVVTGKPSPEGYLMAAELLKLPPEKCLVIEDSPKGVHAARAAGMTVCALLTTHAAHQLGEASHIAPDYKALSRMF</sequence>
<dbReference type="PANTHER" id="PTHR43481:SF4">
    <property type="entry name" value="GLYCEROL-1-PHOSPHATE PHOSPHOHYDROLASE 1-RELATED"/>
    <property type="match status" value="1"/>
</dbReference>